<keyword evidence="8 12" id="KW-1133">Transmembrane helix</keyword>
<name>A0ABV6FK80_9BURK</name>
<evidence type="ECO:0000256" key="5">
    <source>
        <dbReference type="ARBA" id="ARBA00022741"/>
    </source>
</evidence>
<sequence length="585" mass="64577">MRTINLWKTSVENKVIVKRLLAIVKPYQGRAWLALLSMALTAATQPLLGKALQLLIDLGFEEKVPFSLWWIPGVLVSIFILRGIGTFSTAYFNNWVTSRVLNDLRAMVFDRVLRLPVGRFHEESTGKIINTVVAEVRQVVDMLQSVFVACVRDTLVVIGLLGTLLYLNWQLTLVAIVVIPLTAVIVRTTTGRLRRLNRENQRVTAELTQVVEEATRGHQVIRVFSGERYERARFHARSEALRGFSQRMTVAFAATTPVTQIATSMALSLVVVLAIQANMTQGEFVQFVTMMLMLLTPLKSLAEVNGPMQRGMTAAETVFGMIDSPAELDTGTRELGRARGHLRLENVRFRYPNAANLALDDVSLDVQPGQTVALVGVSGGGKSTFVNLVTRFYDPQEGRLLLDGVPYPDVKLASLRAQLAMVSQNVVLFDDTLAANIAYGVEKIDYERLAAAVKAAHLTDVVARLEDGVETRIGENGMRLSGGQRQRVAIARAIYKDAPILILDEATSALDNESERAVQAALDTLMAGRTTIVIAHRLSTIERADRIVVMEHGRIVEQGTHAELLDANGMYANLYRLQFVAADQS</sequence>
<dbReference type="RefSeq" id="WP_379680454.1">
    <property type="nucleotide sequence ID" value="NZ_JBHLWP010000013.1"/>
</dbReference>
<feature type="transmembrane region" description="Helical" evidence="12">
    <location>
        <begin position="250"/>
        <end position="278"/>
    </location>
</feature>
<organism evidence="15 16">
    <name type="scientific">Massilia consociata</name>
    <dbReference type="NCBI Taxonomy" id="760117"/>
    <lineage>
        <taxon>Bacteria</taxon>
        <taxon>Pseudomonadati</taxon>
        <taxon>Pseudomonadota</taxon>
        <taxon>Betaproteobacteria</taxon>
        <taxon>Burkholderiales</taxon>
        <taxon>Oxalobacteraceae</taxon>
        <taxon>Telluria group</taxon>
        <taxon>Massilia</taxon>
    </lineage>
</organism>
<protein>
    <submittedName>
        <fullName evidence="15">Lipid A export permease/ATP-binding protein MsbA</fullName>
    </submittedName>
</protein>
<keyword evidence="3" id="KW-1003">Cell membrane</keyword>
<evidence type="ECO:0000256" key="9">
    <source>
        <dbReference type="ARBA" id="ARBA00023055"/>
    </source>
</evidence>
<dbReference type="InterPro" id="IPR039421">
    <property type="entry name" value="Type_1_exporter"/>
</dbReference>
<dbReference type="InterPro" id="IPR011917">
    <property type="entry name" value="ABC_transpr_lipidA"/>
</dbReference>
<keyword evidence="6" id="KW-0067">ATP-binding</keyword>
<dbReference type="InterPro" id="IPR011527">
    <property type="entry name" value="ABC1_TM_dom"/>
</dbReference>
<gene>
    <name evidence="15" type="primary">msbA</name>
    <name evidence="15" type="ORF">ACFFJK_16065</name>
</gene>
<dbReference type="PANTHER" id="PTHR43394">
    <property type="entry name" value="ATP-DEPENDENT PERMEASE MDL1, MITOCHONDRIAL"/>
    <property type="match status" value="1"/>
</dbReference>
<reference evidence="15 16" key="1">
    <citation type="submission" date="2024-09" db="EMBL/GenBank/DDBJ databases">
        <authorList>
            <person name="Sun Q."/>
            <person name="Mori K."/>
        </authorList>
    </citation>
    <scope>NUCLEOTIDE SEQUENCE [LARGE SCALE GENOMIC DNA]</scope>
    <source>
        <strain evidence="15 16">CCM 7792</strain>
    </source>
</reference>
<dbReference type="InterPro" id="IPR003439">
    <property type="entry name" value="ABC_transporter-like_ATP-bd"/>
</dbReference>
<accession>A0ABV6FK80</accession>
<keyword evidence="4 12" id="KW-0812">Transmembrane</keyword>
<proteinExistence type="predicted"/>
<comment type="caution">
    <text evidence="15">The sequence shown here is derived from an EMBL/GenBank/DDBJ whole genome shotgun (WGS) entry which is preliminary data.</text>
</comment>
<evidence type="ECO:0000259" key="14">
    <source>
        <dbReference type="PROSITE" id="PS50929"/>
    </source>
</evidence>
<keyword evidence="10 12" id="KW-0472">Membrane</keyword>
<feature type="transmembrane region" description="Helical" evidence="12">
    <location>
        <begin position="68"/>
        <end position="92"/>
    </location>
</feature>
<feature type="transmembrane region" description="Helical" evidence="12">
    <location>
        <begin position="173"/>
        <end position="190"/>
    </location>
</feature>
<dbReference type="Gene3D" id="3.40.50.300">
    <property type="entry name" value="P-loop containing nucleotide triphosphate hydrolases"/>
    <property type="match status" value="1"/>
</dbReference>
<dbReference type="NCBIfam" id="TIGR02203">
    <property type="entry name" value="MsbA_lipidA"/>
    <property type="match status" value="1"/>
</dbReference>
<dbReference type="PROSITE" id="PS00211">
    <property type="entry name" value="ABC_TRANSPORTER_1"/>
    <property type="match status" value="1"/>
</dbReference>
<evidence type="ECO:0000256" key="1">
    <source>
        <dbReference type="ARBA" id="ARBA00004651"/>
    </source>
</evidence>
<evidence type="ECO:0000256" key="4">
    <source>
        <dbReference type="ARBA" id="ARBA00022692"/>
    </source>
</evidence>
<dbReference type="Pfam" id="PF00664">
    <property type="entry name" value="ABC_membrane"/>
    <property type="match status" value="1"/>
</dbReference>
<keyword evidence="5" id="KW-0547">Nucleotide-binding</keyword>
<keyword evidence="16" id="KW-1185">Reference proteome</keyword>
<dbReference type="InterPro" id="IPR036640">
    <property type="entry name" value="ABC1_TM_sf"/>
</dbReference>
<keyword evidence="11" id="KW-0175">Coiled coil</keyword>
<evidence type="ECO:0000256" key="7">
    <source>
        <dbReference type="ARBA" id="ARBA00022967"/>
    </source>
</evidence>
<dbReference type="CDD" id="cd18552">
    <property type="entry name" value="ABC_6TM_MsbA_like"/>
    <property type="match status" value="1"/>
</dbReference>
<dbReference type="SUPFAM" id="SSF90123">
    <property type="entry name" value="ABC transporter transmembrane region"/>
    <property type="match status" value="1"/>
</dbReference>
<feature type="coiled-coil region" evidence="11">
    <location>
        <begin position="186"/>
        <end position="213"/>
    </location>
</feature>
<feature type="domain" description="ABC transmembrane type-1" evidence="14">
    <location>
        <begin position="32"/>
        <end position="310"/>
    </location>
</feature>
<evidence type="ECO:0000313" key="16">
    <source>
        <dbReference type="Proteomes" id="UP001589773"/>
    </source>
</evidence>
<comment type="subcellular location">
    <subcellularLocation>
        <location evidence="1">Cell membrane</location>
        <topology evidence="1">Multi-pass membrane protein</topology>
    </subcellularLocation>
</comment>
<dbReference type="Gene3D" id="1.20.1560.10">
    <property type="entry name" value="ABC transporter type 1, transmembrane domain"/>
    <property type="match status" value="1"/>
</dbReference>
<dbReference type="Pfam" id="PF00005">
    <property type="entry name" value="ABC_tran"/>
    <property type="match status" value="1"/>
</dbReference>
<dbReference type="SUPFAM" id="SSF52540">
    <property type="entry name" value="P-loop containing nucleoside triphosphate hydrolases"/>
    <property type="match status" value="1"/>
</dbReference>
<feature type="domain" description="ABC transporter" evidence="13">
    <location>
        <begin position="342"/>
        <end position="577"/>
    </location>
</feature>
<dbReference type="Proteomes" id="UP001589773">
    <property type="component" value="Unassembled WGS sequence"/>
</dbReference>
<keyword evidence="9" id="KW-0445">Lipid transport</keyword>
<evidence type="ECO:0000256" key="2">
    <source>
        <dbReference type="ARBA" id="ARBA00022448"/>
    </source>
</evidence>
<evidence type="ECO:0000256" key="8">
    <source>
        <dbReference type="ARBA" id="ARBA00022989"/>
    </source>
</evidence>
<dbReference type="PANTHER" id="PTHR43394:SF1">
    <property type="entry name" value="ATP-BINDING CASSETTE SUB-FAMILY B MEMBER 10, MITOCHONDRIAL"/>
    <property type="match status" value="1"/>
</dbReference>
<evidence type="ECO:0000259" key="13">
    <source>
        <dbReference type="PROSITE" id="PS50893"/>
    </source>
</evidence>
<dbReference type="PROSITE" id="PS50929">
    <property type="entry name" value="ABC_TM1F"/>
    <property type="match status" value="1"/>
</dbReference>
<evidence type="ECO:0000256" key="11">
    <source>
        <dbReference type="SAM" id="Coils"/>
    </source>
</evidence>
<dbReference type="InterPro" id="IPR017871">
    <property type="entry name" value="ABC_transporter-like_CS"/>
</dbReference>
<dbReference type="SMART" id="SM00382">
    <property type="entry name" value="AAA"/>
    <property type="match status" value="1"/>
</dbReference>
<evidence type="ECO:0000313" key="15">
    <source>
        <dbReference type="EMBL" id="MFC0253415.1"/>
    </source>
</evidence>
<keyword evidence="7" id="KW-1278">Translocase</keyword>
<dbReference type="EMBL" id="JBHLWP010000013">
    <property type="protein sequence ID" value="MFC0253415.1"/>
    <property type="molecule type" value="Genomic_DNA"/>
</dbReference>
<evidence type="ECO:0000256" key="10">
    <source>
        <dbReference type="ARBA" id="ARBA00023136"/>
    </source>
</evidence>
<dbReference type="InterPro" id="IPR027417">
    <property type="entry name" value="P-loop_NTPase"/>
</dbReference>
<keyword evidence="2" id="KW-0813">Transport</keyword>
<evidence type="ECO:0000256" key="3">
    <source>
        <dbReference type="ARBA" id="ARBA00022475"/>
    </source>
</evidence>
<evidence type="ECO:0000256" key="6">
    <source>
        <dbReference type="ARBA" id="ARBA00022840"/>
    </source>
</evidence>
<feature type="transmembrane region" description="Helical" evidence="12">
    <location>
        <begin position="146"/>
        <end position="167"/>
    </location>
</feature>
<dbReference type="InterPro" id="IPR003593">
    <property type="entry name" value="AAA+_ATPase"/>
</dbReference>
<dbReference type="PROSITE" id="PS50893">
    <property type="entry name" value="ABC_TRANSPORTER_2"/>
    <property type="match status" value="1"/>
</dbReference>
<evidence type="ECO:0000256" key="12">
    <source>
        <dbReference type="SAM" id="Phobius"/>
    </source>
</evidence>
<feature type="transmembrane region" description="Helical" evidence="12">
    <location>
        <begin position="31"/>
        <end position="48"/>
    </location>
</feature>